<feature type="region of interest" description="Disordered" evidence="8">
    <location>
        <begin position="23"/>
        <end position="68"/>
    </location>
</feature>
<dbReference type="AlphaFoldDB" id="A0A933LQI8"/>
<gene>
    <name evidence="9" type="ORF">HY730_05170</name>
</gene>
<dbReference type="Gene3D" id="1.20.1600.10">
    <property type="entry name" value="Outer membrane efflux proteins (OEP)"/>
    <property type="match status" value="1"/>
</dbReference>
<reference evidence="9" key="1">
    <citation type="submission" date="2020-07" db="EMBL/GenBank/DDBJ databases">
        <title>Huge and variable diversity of episymbiotic CPR bacteria and DPANN archaea in groundwater ecosystems.</title>
        <authorList>
            <person name="He C.Y."/>
            <person name="Keren R."/>
            <person name="Whittaker M."/>
            <person name="Farag I.F."/>
            <person name="Doudna J."/>
            <person name="Cate J.H.D."/>
            <person name="Banfield J.F."/>
        </authorList>
    </citation>
    <scope>NUCLEOTIDE SEQUENCE</scope>
    <source>
        <strain evidence="9">NC_groundwater_1482_Ag_S-0.65um_47_24</strain>
    </source>
</reference>
<evidence type="ECO:0000256" key="4">
    <source>
        <dbReference type="ARBA" id="ARBA00022452"/>
    </source>
</evidence>
<evidence type="ECO:0000313" key="10">
    <source>
        <dbReference type="Proteomes" id="UP000772181"/>
    </source>
</evidence>
<feature type="non-terminal residue" evidence="9">
    <location>
        <position position="1"/>
    </location>
</feature>
<keyword evidence="4" id="KW-1134">Transmembrane beta strand</keyword>
<comment type="subcellular location">
    <subcellularLocation>
        <location evidence="1">Cell outer membrane</location>
    </subcellularLocation>
</comment>
<dbReference type="GO" id="GO:1990281">
    <property type="term" value="C:efflux pump complex"/>
    <property type="evidence" value="ECO:0007669"/>
    <property type="project" value="TreeGrafter"/>
</dbReference>
<dbReference type="InterPro" id="IPR051906">
    <property type="entry name" value="TolC-like"/>
</dbReference>
<dbReference type="Proteomes" id="UP000772181">
    <property type="component" value="Unassembled WGS sequence"/>
</dbReference>
<evidence type="ECO:0000256" key="1">
    <source>
        <dbReference type="ARBA" id="ARBA00004442"/>
    </source>
</evidence>
<evidence type="ECO:0000256" key="8">
    <source>
        <dbReference type="SAM" id="MobiDB-lite"/>
    </source>
</evidence>
<dbReference type="PANTHER" id="PTHR30026">
    <property type="entry name" value="OUTER MEMBRANE PROTEIN TOLC"/>
    <property type="match status" value="1"/>
</dbReference>
<evidence type="ECO:0000256" key="7">
    <source>
        <dbReference type="ARBA" id="ARBA00023237"/>
    </source>
</evidence>
<evidence type="ECO:0000313" key="9">
    <source>
        <dbReference type="EMBL" id="MBI4595754.1"/>
    </source>
</evidence>
<sequence length="536" mass="59681">LLSFTIFLILFSFCDNNLKDEETRKKEPGVRSGETKQNLITGKAGEVLSPPNKETALPKGSPKNPKSLPLTMKEAVVLALRNNLELMGFRYDPLIAQEDIIRAESVFDPVTVLRFDVNESNINNTIARTKSDNLSADAEINKKFYTGGTYGVGFDTSRNRVSGGTLGTQLANPVNPITRSDLFLNFTQPLLLGFGRDVNRAQIEISINLQKIAALGLNSQIRDLIAGVETSYLDLLQALRTFEVSKKSLGVAEDLLAQNKIRVRVGTMAPIEVLQAEAGKAAREEAVIIAQSNIETFEELLKRQIFPLEESDLWSLNIEPSDKPIVQKVQPDLDAALESTLATDPQYQQAKLNVSNRDINLKVARNLTLPTLNLQGNVRTAGIRGEVMDDFDPLFRGDSSAWQVGLNFSYPLGNRDAKSQVRQGEMQLEKSKLSVKQAEYTLTVQVRDLIRQVNTNLERVRTTGISSRLAEENLAAERKKLEVGLSTSFQVLQFEERLTIARNAENLAIIDYNKSIINLERVTGQILEKFNITTKY</sequence>
<dbReference type="InterPro" id="IPR003423">
    <property type="entry name" value="OMP_efflux"/>
</dbReference>
<comment type="similarity">
    <text evidence="2">Belongs to the outer membrane factor (OMF) (TC 1.B.17) family.</text>
</comment>
<dbReference type="GO" id="GO:0009279">
    <property type="term" value="C:cell outer membrane"/>
    <property type="evidence" value="ECO:0007669"/>
    <property type="project" value="UniProtKB-SubCell"/>
</dbReference>
<name>A0A933LQI8_UNCTE</name>
<comment type="caution">
    <text evidence="9">The sequence shown here is derived from an EMBL/GenBank/DDBJ whole genome shotgun (WGS) entry which is preliminary data.</text>
</comment>
<evidence type="ECO:0000256" key="6">
    <source>
        <dbReference type="ARBA" id="ARBA00023136"/>
    </source>
</evidence>
<accession>A0A933LQI8</accession>
<dbReference type="Pfam" id="PF02321">
    <property type="entry name" value="OEP"/>
    <property type="match status" value="2"/>
</dbReference>
<evidence type="ECO:0000256" key="5">
    <source>
        <dbReference type="ARBA" id="ARBA00022692"/>
    </source>
</evidence>
<dbReference type="PANTHER" id="PTHR30026:SF23">
    <property type="entry name" value="TO APRF-PUTATIVE OUTER MEMBRANE EFFLUX PROTEIN OR SECRETED ALKALINE PHOSPHATASE-RELATED"/>
    <property type="match status" value="1"/>
</dbReference>
<evidence type="ECO:0000256" key="3">
    <source>
        <dbReference type="ARBA" id="ARBA00022448"/>
    </source>
</evidence>
<keyword evidence="3" id="KW-0813">Transport</keyword>
<evidence type="ECO:0000256" key="2">
    <source>
        <dbReference type="ARBA" id="ARBA00007613"/>
    </source>
</evidence>
<keyword evidence="5" id="KW-0812">Transmembrane</keyword>
<protein>
    <submittedName>
        <fullName evidence="9">TolC family protein</fullName>
    </submittedName>
</protein>
<keyword evidence="6" id="KW-0472">Membrane</keyword>
<proteinExistence type="inferred from homology"/>
<dbReference type="GO" id="GO:0015562">
    <property type="term" value="F:efflux transmembrane transporter activity"/>
    <property type="evidence" value="ECO:0007669"/>
    <property type="project" value="InterPro"/>
</dbReference>
<keyword evidence="7" id="KW-0998">Cell outer membrane</keyword>
<dbReference type="SUPFAM" id="SSF56954">
    <property type="entry name" value="Outer membrane efflux proteins (OEP)"/>
    <property type="match status" value="1"/>
</dbReference>
<organism evidence="9 10">
    <name type="scientific">Tectimicrobiota bacterium</name>
    <dbReference type="NCBI Taxonomy" id="2528274"/>
    <lineage>
        <taxon>Bacteria</taxon>
        <taxon>Pseudomonadati</taxon>
        <taxon>Nitrospinota/Tectimicrobiota group</taxon>
        <taxon>Candidatus Tectimicrobiota</taxon>
    </lineage>
</organism>
<dbReference type="EMBL" id="JACQWF010000235">
    <property type="protein sequence ID" value="MBI4595754.1"/>
    <property type="molecule type" value="Genomic_DNA"/>
</dbReference>
<dbReference type="GO" id="GO:0015288">
    <property type="term" value="F:porin activity"/>
    <property type="evidence" value="ECO:0007669"/>
    <property type="project" value="TreeGrafter"/>
</dbReference>